<keyword evidence="2" id="KW-1185">Reference proteome</keyword>
<proteinExistence type="predicted"/>
<name>A0AA88MBE3_TACVA</name>
<organism evidence="1 2">
    <name type="scientific">Tachysurus vachellii</name>
    <name type="common">Darkbarbel catfish</name>
    <name type="synonym">Pelteobagrus vachellii</name>
    <dbReference type="NCBI Taxonomy" id="175792"/>
    <lineage>
        <taxon>Eukaryota</taxon>
        <taxon>Metazoa</taxon>
        <taxon>Chordata</taxon>
        <taxon>Craniata</taxon>
        <taxon>Vertebrata</taxon>
        <taxon>Euteleostomi</taxon>
        <taxon>Actinopterygii</taxon>
        <taxon>Neopterygii</taxon>
        <taxon>Teleostei</taxon>
        <taxon>Ostariophysi</taxon>
        <taxon>Siluriformes</taxon>
        <taxon>Bagridae</taxon>
        <taxon>Tachysurus</taxon>
    </lineage>
</organism>
<evidence type="ECO:0000313" key="2">
    <source>
        <dbReference type="Proteomes" id="UP001187315"/>
    </source>
</evidence>
<accession>A0AA88MBE3</accession>
<reference evidence="1" key="1">
    <citation type="submission" date="2023-08" db="EMBL/GenBank/DDBJ databases">
        <title>Pelteobagrus vachellii genome.</title>
        <authorList>
            <person name="Liu H."/>
        </authorList>
    </citation>
    <scope>NUCLEOTIDE SEQUENCE</scope>
    <source>
        <strain evidence="1">PRFRI_2022a</strain>
        <tissue evidence="1">Muscle</tissue>
    </source>
</reference>
<comment type="caution">
    <text evidence="1">The sequence shown here is derived from an EMBL/GenBank/DDBJ whole genome shotgun (WGS) entry which is preliminary data.</text>
</comment>
<evidence type="ECO:0000313" key="1">
    <source>
        <dbReference type="EMBL" id="KAK2834251.1"/>
    </source>
</evidence>
<dbReference type="EMBL" id="JAVHJS010000015">
    <property type="protein sequence ID" value="KAK2834251.1"/>
    <property type="molecule type" value="Genomic_DNA"/>
</dbReference>
<protein>
    <submittedName>
        <fullName evidence="1">Uncharacterized protein</fullName>
    </submittedName>
</protein>
<dbReference type="AlphaFoldDB" id="A0AA88MBE3"/>
<dbReference type="Proteomes" id="UP001187315">
    <property type="component" value="Unassembled WGS sequence"/>
</dbReference>
<gene>
    <name evidence="1" type="ORF">Q7C36_014952</name>
</gene>
<sequence length="68" mass="7389">MDLLGRDAVIESRSPHTGDDRFIKCRAEAVAAESRFPAAKSESGRGACCDAEVVYVCDMFGSYLQLCL</sequence>